<name>A0A9D4C7N2_DREPO</name>
<sequence>MASDKGRNQGSRRSQVGVSYWARSYVASCLHRRLINQAIQVIFLPLGPDIKV</sequence>
<dbReference type="EMBL" id="JAIWYP010000013">
    <property type="protein sequence ID" value="KAH3718614.1"/>
    <property type="molecule type" value="Genomic_DNA"/>
</dbReference>
<dbReference type="AlphaFoldDB" id="A0A9D4C7N2"/>
<keyword evidence="2" id="KW-1185">Reference proteome</keyword>
<accession>A0A9D4C7N2</accession>
<dbReference type="Proteomes" id="UP000828390">
    <property type="component" value="Unassembled WGS sequence"/>
</dbReference>
<gene>
    <name evidence="1" type="ORF">DPMN_061420</name>
</gene>
<reference evidence="1" key="2">
    <citation type="submission" date="2020-11" db="EMBL/GenBank/DDBJ databases">
        <authorList>
            <person name="McCartney M.A."/>
            <person name="Auch B."/>
            <person name="Kono T."/>
            <person name="Mallez S."/>
            <person name="Becker A."/>
            <person name="Gohl D.M."/>
            <person name="Silverstein K.A.T."/>
            <person name="Koren S."/>
            <person name="Bechman K.B."/>
            <person name="Herman A."/>
            <person name="Abrahante J.E."/>
            <person name="Garbe J."/>
        </authorList>
    </citation>
    <scope>NUCLEOTIDE SEQUENCE</scope>
    <source>
        <strain evidence="1">Duluth1</strain>
        <tissue evidence="1">Whole animal</tissue>
    </source>
</reference>
<reference evidence="1" key="1">
    <citation type="journal article" date="2019" name="bioRxiv">
        <title>The Genome of the Zebra Mussel, Dreissena polymorpha: A Resource for Invasive Species Research.</title>
        <authorList>
            <person name="McCartney M.A."/>
            <person name="Auch B."/>
            <person name="Kono T."/>
            <person name="Mallez S."/>
            <person name="Zhang Y."/>
            <person name="Obille A."/>
            <person name="Becker A."/>
            <person name="Abrahante J.E."/>
            <person name="Garbe J."/>
            <person name="Badalamenti J.P."/>
            <person name="Herman A."/>
            <person name="Mangelson H."/>
            <person name="Liachko I."/>
            <person name="Sullivan S."/>
            <person name="Sone E.D."/>
            <person name="Koren S."/>
            <person name="Silverstein K.A.T."/>
            <person name="Beckman K.B."/>
            <person name="Gohl D.M."/>
        </authorList>
    </citation>
    <scope>NUCLEOTIDE SEQUENCE</scope>
    <source>
        <strain evidence="1">Duluth1</strain>
        <tissue evidence="1">Whole animal</tissue>
    </source>
</reference>
<proteinExistence type="predicted"/>
<evidence type="ECO:0000313" key="2">
    <source>
        <dbReference type="Proteomes" id="UP000828390"/>
    </source>
</evidence>
<comment type="caution">
    <text evidence="1">The sequence shown here is derived from an EMBL/GenBank/DDBJ whole genome shotgun (WGS) entry which is preliminary data.</text>
</comment>
<organism evidence="1 2">
    <name type="scientific">Dreissena polymorpha</name>
    <name type="common">Zebra mussel</name>
    <name type="synonym">Mytilus polymorpha</name>
    <dbReference type="NCBI Taxonomy" id="45954"/>
    <lineage>
        <taxon>Eukaryota</taxon>
        <taxon>Metazoa</taxon>
        <taxon>Spiralia</taxon>
        <taxon>Lophotrochozoa</taxon>
        <taxon>Mollusca</taxon>
        <taxon>Bivalvia</taxon>
        <taxon>Autobranchia</taxon>
        <taxon>Heteroconchia</taxon>
        <taxon>Euheterodonta</taxon>
        <taxon>Imparidentia</taxon>
        <taxon>Neoheterodontei</taxon>
        <taxon>Myida</taxon>
        <taxon>Dreissenoidea</taxon>
        <taxon>Dreissenidae</taxon>
        <taxon>Dreissena</taxon>
    </lineage>
</organism>
<evidence type="ECO:0000313" key="1">
    <source>
        <dbReference type="EMBL" id="KAH3718614.1"/>
    </source>
</evidence>
<protein>
    <submittedName>
        <fullName evidence="1">Uncharacterized protein</fullName>
    </submittedName>
</protein>